<protein>
    <submittedName>
        <fullName evidence="1">Uncharacterized protein</fullName>
    </submittedName>
</protein>
<dbReference type="EMBL" id="KZ293654">
    <property type="protein sequence ID" value="PBK94406.1"/>
    <property type="molecule type" value="Genomic_DNA"/>
</dbReference>
<reference evidence="2" key="1">
    <citation type="journal article" date="2017" name="Nat. Ecol. Evol.">
        <title>Genome expansion and lineage-specific genetic innovations in the forest pathogenic fungi Armillaria.</title>
        <authorList>
            <person name="Sipos G."/>
            <person name="Prasanna A.N."/>
            <person name="Walter M.C."/>
            <person name="O'Connor E."/>
            <person name="Balint B."/>
            <person name="Krizsan K."/>
            <person name="Kiss B."/>
            <person name="Hess J."/>
            <person name="Varga T."/>
            <person name="Slot J."/>
            <person name="Riley R."/>
            <person name="Boka B."/>
            <person name="Rigling D."/>
            <person name="Barry K."/>
            <person name="Lee J."/>
            <person name="Mihaltcheva S."/>
            <person name="LaButti K."/>
            <person name="Lipzen A."/>
            <person name="Waldron R."/>
            <person name="Moloney N.M."/>
            <person name="Sperisen C."/>
            <person name="Kredics L."/>
            <person name="Vagvoelgyi C."/>
            <person name="Patrignani A."/>
            <person name="Fitzpatrick D."/>
            <person name="Nagy I."/>
            <person name="Doyle S."/>
            <person name="Anderson J.B."/>
            <person name="Grigoriev I.V."/>
            <person name="Gueldener U."/>
            <person name="Muensterkoetter M."/>
            <person name="Nagy L.G."/>
        </authorList>
    </citation>
    <scope>NUCLEOTIDE SEQUENCE [LARGE SCALE GENOMIC DNA]</scope>
    <source>
        <strain evidence="2">Ar21-2</strain>
    </source>
</reference>
<organism evidence="1 2">
    <name type="scientific">Armillaria gallica</name>
    <name type="common">Bulbous honey fungus</name>
    <name type="synonym">Armillaria bulbosa</name>
    <dbReference type="NCBI Taxonomy" id="47427"/>
    <lineage>
        <taxon>Eukaryota</taxon>
        <taxon>Fungi</taxon>
        <taxon>Dikarya</taxon>
        <taxon>Basidiomycota</taxon>
        <taxon>Agaricomycotina</taxon>
        <taxon>Agaricomycetes</taxon>
        <taxon>Agaricomycetidae</taxon>
        <taxon>Agaricales</taxon>
        <taxon>Marasmiineae</taxon>
        <taxon>Physalacriaceae</taxon>
        <taxon>Armillaria</taxon>
    </lineage>
</organism>
<dbReference type="AlphaFoldDB" id="A0A2H3E400"/>
<dbReference type="InParanoid" id="A0A2H3E400"/>
<evidence type="ECO:0000313" key="2">
    <source>
        <dbReference type="Proteomes" id="UP000217790"/>
    </source>
</evidence>
<evidence type="ECO:0000313" key="1">
    <source>
        <dbReference type="EMBL" id="PBK94406.1"/>
    </source>
</evidence>
<gene>
    <name evidence="1" type="ORF">ARMGADRAFT_1029519</name>
</gene>
<accession>A0A2H3E400</accession>
<name>A0A2H3E400_ARMGA</name>
<proteinExistence type="predicted"/>
<dbReference type="Gene3D" id="1.10.600.10">
    <property type="entry name" value="Farnesyl Diphosphate Synthase"/>
    <property type="match status" value="1"/>
</dbReference>
<dbReference type="Proteomes" id="UP000217790">
    <property type="component" value="Unassembled WGS sequence"/>
</dbReference>
<keyword evidence="2" id="KW-1185">Reference proteome</keyword>
<sequence length="231" mass="26411">MTTPRFIGFSRVPDSNKINPFLEHLRTVCDLVHLLSAFDDYADNAPHKVVRQYADIVTDAVRNPIKSRPGDEVVLGVIAQEYSHTDVSYRLSRQTLPPVDSIGSHTSVHPQPELWKSHSRVVVRLDKLSRKTQVARQFIGIWQRNGGLKRLFEFNRGTFAGEPEATYRDLVVLLTMEATQIRALRSGFEETRNDPRVMRYGFQSKQRDNRLRTVYFDGSKAIVVEDDNIAA</sequence>
<dbReference type="OrthoDB" id="10351220at2759"/>
<dbReference type="InterPro" id="IPR008949">
    <property type="entry name" value="Isoprenoid_synthase_dom_sf"/>
</dbReference>